<name>L0A812_DEIPD</name>
<feature type="transmembrane region" description="Helical" evidence="10">
    <location>
        <begin position="24"/>
        <end position="44"/>
    </location>
</feature>
<dbReference type="AlphaFoldDB" id="L0A812"/>
<evidence type="ECO:0000256" key="7">
    <source>
        <dbReference type="ARBA" id="ARBA00023136"/>
    </source>
</evidence>
<evidence type="ECO:0000256" key="8">
    <source>
        <dbReference type="ARBA" id="ARBA00023157"/>
    </source>
</evidence>
<keyword evidence="3 10" id="KW-0812">Transmembrane</keyword>
<evidence type="ECO:0000256" key="6">
    <source>
        <dbReference type="ARBA" id="ARBA00023002"/>
    </source>
</evidence>
<keyword evidence="7 10" id="KW-0472">Membrane</keyword>
<reference evidence="13" key="1">
    <citation type="submission" date="2012-03" db="EMBL/GenBank/DDBJ databases">
        <title>Complete sequence of plasmid 1 of Deinococcus peraridilitoris DSM 19664.</title>
        <authorList>
            <person name="Lucas S."/>
            <person name="Copeland A."/>
            <person name="Lapidus A."/>
            <person name="Glavina del Rio T."/>
            <person name="Dalin E."/>
            <person name="Tice H."/>
            <person name="Bruce D."/>
            <person name="Goodwin L."/>
            <person name="Pitluck S."/>
            <person name="Peters L."/>
            <person name="Mikhailova N."/>
            <person name="Lu M."/>
            <person name="Kyrpides N."/>
            <person name="Mavromatis K."/>
            <person name="Ivanova N."/>
            <person name="Brettin T."/>
            <person name="Detter J.C."/>
            <person name="Han C."/>
            <person name="Larimer F."/>
            <person name="Land M."/>
            <person name="Hauser L."/>
            <person name="Markowitz V."/>
            <person name="Cheng J.-F."/>
            <person name="Hugenholtz P."/>
            <person name="Woyke T."/>
            <person name="Wu D."/>
            <person name="Pukall R."/>
            <person name="Steenblock K."/>
            <person name="Brambilla E."/>
            <person name="Klenk H.-P."/>
            <person name="Eisen J.A."/>
        </authorList>
    </citation>
    <scope>NUCLEOTIDE SEQUENCE [LARGE SCALE GENOMIC DNA]</scope>
    <source>
        <strain evidence="13">DSM 19664 / LMG 22246 / CIP 109416 / KR-200</strain>
        <plasmid evidence="13">Plasmid pDEIPE01</plasmid>
    </source>
</reference>
<dbReference type="GO" id="GO:0016020">
    <property type="term" value="C:membrane"/>
    <property type="evidence" value="ECO:0007669"/>
    <property type="project" value="UniProtKB-SubCell"/>
</dbReference>
<keyword evidence="9" id="KW-0676">Redox-active center</keyword>
<gene>
    <name evidence="12" type="ordered locus">Deipe_4207</name>
</gene>
<proteinExistence type="inferred from homology"/>
<evidence type="ECO:0000256" key="9">
    <source>
        <dbReference type="ARBA" id="ARBA00023284"/>
    </source>
</evidence>
<keyword evidence="6" id="KW-0560">Oxidoreductase</keyword>
<keyword evidence="5 10" id="KW-1133">Transmembrane helix</keyword>
<accession>L0A812</accession>
<evidence type="ECO:0000256" key="5">
    <source>
        <dbReference type="ARBA" id="ARBA00022989"/>
    </source>
</evidence>
<dbReference type="InterPro" id="IPR012932">
    <property type="entry name" value="VKOR"/>
</dbReference>
<keyword evidence="4" id="KW-0874">Quinone</keyword>
<dbReference type="PATRIC" id="fig|937777.3.peg.4236"/>
<dbReference type="Gene3D" id="1.20.1440.130">
    <property type="entry name" value="VKOR domain"/>
    <property type="match status" value="1"/>
</dbReference>
<evidence type="ECO:0000259" key="11">
    <source>
        <dbReference type="Pfam" id="PF07884"/>
    </source>
</evidence>
<evidence type="ECO:0000256" key="10">
    <source>
        <dbReference type="SAM" id="Phobius"/>
    </source>
</evidence>
<dbReference type="KEGG" id="dpd:Deipe_4207"/>
<geneLocation type="plasmid" evidence="12 13">
    <name>pDEIPE01</name>
</geneLocation>
<dbReference type="OrthoDB" id="853192at2"/>
<feature type="transmembrane region" description="Helical" evidence="10">
    <location>
        <begin position="136"/>
        <end position="155"/>
    </location>
</feature>
<feature type="domain" description="Vitamin K epoxide reductase" evidence="11">
    <location>
        <begin position="24"/>
        <end position="154"/>
    </location>
</feature>
<dbReference type="InterPro" id="IPR038354">
    <property type="entry name" value="VKOR_sf"/>
</dbReference>
<comment type="subcellular location">
    <subcellularLocation>
        <location evidence="1">Membrane</location>
        <topology evidence="1">Multi-pass membrane protein</topology>
    </subcellularLocation>
</comment>
<dbReference type="GO" id="GO:0016491">
    <property type="term" value="F:oxidoreductase activity"/>
    <property type="evidence" value="ECO:0007669"/>
    <property type="project" value="UniProtKB-KW"/>
</dbReference>
<evidence type="ECO:0000256" key="4">
    <source>
        <dbReference type="ARBA" id="ARBA00022719"/>
    </source>
</evidence>
<dbReference type="Proteomes" id="UP000010467">
    <property type="component" value="Plasmid pDEIPE01"/>
</dbReference>
<sequence length="170" mass="18249">MNAQTLSAQWRAEEGDFLAERRRIVGLSLLAAAAMGAVTLYQTGLVKHLPEPPLPYLNAEKVDASPEAYNRVGSATPDAALGLVSYAATVMLATMAGMDRARQYPLIPLVLAGKVTVDAVNAGYLTWEQIAKHKALCSYCLVAAAASLAVVPAAWPEARAALKYWRTKRH</sequence>
<keyword evidence="13" id="KW-1185">Reference proteome</keyword>
<evidence type="ECO:0000256" key="2">
    <source>
        <dbReference type="ARBA" id="ARBA00006214"/>
    </source>
</evidence>
<keyword evidence="8" id="KW-1015">Disulfide bond</keyword>
<dbReference type="EMBL" id="CP003383">
    <property type="protein sequence ID" value="AFZ69569.1"/>
    <property type="molecule type" value="Genomic_DNA"/>
</dbReference>
<evidence type="ECO:0000256" key="3">
    <source>
        <dbReference type="ARBA" id="ARBA00022692"/>
    </source>
</evidence>
<keyword evidence="12" id="KW-0614">Plasmid</keyword>
<dbReference type="Pfam" id="PF07884">
    <property type="entry name" value="VKOR"/>
    <property type="match status" value="1"/>
</dbReference>
<evidence type="ECO:0000313" key="12">
    <source>
        <dbReference type="EMBL" id="AFZ69569.1"/>
    </source>
</evidence>
<dbReference type="RefSeq" id="WP_015231470.1">
    <property type="nucleotide sequence ID" value="NC_019789.1"/>
</dbReference>
<protein>
    <submittedName>
        <fullName evidence="12">Vitamin K epoxide reductase family protein</fullName>
    </submittedName>
</protein>
<organism evidence="12 13">
    <name type="scientific">Deinococcus peraridilitoris (strain DSM 19664 / LMG 22246 / CIP 109416 / KR-200)</name>
    <dbReference type="NCBI Taxonomy" id="937777"/>
    <lineage>
        <taxon>Bacteria</taxon>
        <taxon>Thermotogati</taxon>
        <taxon>Deinococcota</taxon>
        <taxon>Deinococci</taxon>
        <taxon>Deinococcales</taxon>
        <taxon>Deinococcaceae</taxon>
        <taxon>Deinococcus</taxon>
    </lineage>
</organism>
<feature type="transmembrane region" description="Helical" evidence="10">
    <location>
        <begin position="79"/>
        <end position="98"/>
    </location>
</feature>
<dbReference type="GO" id="GO:0048038">
    <property type="term" value="F:quinone binding"/>
    <property type="evidence" value="ECO:0007669"/>
    <property type="project" value="UniProtKB-KW"/>
</dbReference>
<evidence type="ECO:0000313" key="13">
    <source>
        <dbReference type="Proteomes" id="UP000010467"/>
    </source>
</evidence>
<dbReference type="HOGENOM" id="CLU_1600367_0_0_0"/>
<comment type="similarity">
    <text evidence="2">Belongs to the VKOR family.</text>
</comment>
<evidence type="ECO:0000256" key="1">
    <source>
        <dbReference type="ARBA" id="ARBA00004141"/>
    </source>
</evidence>